<protein>
    <submittedName>
        <fullName evidence="1">DUF2344 domain-containing protein</fullName>
    </submittedName>
</protein>
<name>A0ACD1A8Q8_9FIRM</name>
<proteinExistence type="predicted"/>
<sequence length="222" mass="25261">MSRYVIKFYKEGVLRYISHLDLLRLFKRSFKREGIRLQYSQGFNPHPKMSFAQPLSLGYSSTGEYIEFETTQPYPPEEIKEKMNRILPEGMGILSCEELPAAGKTLAAMTNAADYEISIPCPEGGNIDIIQLVSAYLSQKAITVLKHQRKSGKDVEIDMKPMIHDFAGFVDNNYIMLHCRLSAGSTANLSPELVLSSFCSHSRISYDRTEVNIKRKEIYFDS</sequence>
<reference evidence="1" key="1">
    <citation type="submission" date="2019-08" db="EMBL/GenBank/DDBJ databases">
        <title>Genome sequence of Clostridiales bacterium MT110.</title>
        <authorList>
            <person name="Cao J."/>
        </authorList>
    </citation>
    <scope>NUCLEOTIDE SEQUENCE</scope>
    <source>
        <strain evidence="1">MT110</strain>
    </source>
</reference>
<evidence type="ECO:0000313" key="2">
    <source>
        <dbReference type="Proteomes" id="UP000594014"/>
    </source>
</evidence>
<organism evidence="1 2">
    <name type="scientific">Anoxybacterium hadale</name>
    <dbReference type="NCBI Taxonomy" id="3408580"/>
    <lineage>
        <taxon>Bacteria</taxon>
        <taxon>Bacillati</taxon>
        <taxon>Bacillota</taxon>
        <taxon>Clostridia</taxon>
        <taxon>Peptostreptococcales</taxon>
        <taxon>Anaerovoracaceae</taxon>
        <taxon>Anoxybacterium</taxon>
    </lineage>
</organism>
<keyword evidence="2" id="KW-1185">Reference proteome</keyword>
<dbReference type="Proteomes" id="UP000594014">
    <property type="component" value="Chromosome"/>
</dbReference>
<dbReference type="EMBL" id="CP042469">
    <property type="protein sequence ID" value="QOX62770.1"/>
    <property type="molecule type" value="Genomic_DNA"/>
</dbReference>
<accession>A0ACD1A8Q8</accession>
<gene>
    <name evidence="1" type="ORF">FRZ06_05125</name>
</gene>
<evidence type="ECO:0000313" key="1">
    <source>
        <dbReference type="EMBL" id="QOX62770.1"/>
    </source>
</evidence>